<dbReference type="GO" id="GO:0005524">
    <property type="term" value="F:ATP binding"/>
    <property type="evidence" value="ECO:0007669"/>
    <property type="project" value="UniProtKB-KW"/>
</dbReference>
<evidence type="ECO:0000259" key="6">
    <source>
        <dbReference type="PROSITE" id="PS00486"/>
    </source>
</evidence>
<name>I3EG69_NEMP3</name>
<dbReference type="SUPFAM" id="SSF48334">
    <property type="entry name" value="DNA repair protein MutS, domain III"/>
    <property type="match status" value="1"/>
</dbReference>
<evidence type="ECO:0000313" key="8">
    <source>
        <dbReference type="Proteomes" id="UP000002872"/>
    </source>
</evidence>
<dbReference type="SMART" id="SM00534">
    <property type="entry name" value="MUTSac"/>
    <property type="match status" value="1"/>
</dbReference>
<keyword evidence="3" id="KW-0067">ATP-binding</keyword>
<dbReference type="Proteomes" id="UP000002872">
    <property type="component" value="Unassembled WGS sequence"/>
</dbReference>
<keyword evidence="5" id="KW-0234">DNA repair</keyword>
<dbReference type="VEuPathDB" id="MicrosporidiaDB:NEQG_01660"/>
<dbReference type="InterPro" id="IPR027417">
    <property type="entry name" value="P-loop_NTPase"/>
</dbReference>
<gene>
    <name evidence="7" type="ORF">NEQG_01660</name>
</gene>
<dbReference type="GO" id="GO:0030983">
    <property type="term" value="F:mismatched DNA binding"/>
    <property type="evidence" value="ECO:0007669"/>
    <property type="project" value="InterPro"/>
</dbReference>
<protein>
    <submittedName>
        <fullName evidence="7">DNA mismatch repair protein MutS</fullName>
    </submittedName>
</protein>
<evidence type="ECO:0000313" key="7">
    <source>
        <dbReference type="EMBL" id="EIJ88216.1"/>
    </source>
</evidence>
<keyword evidence="4" id="KW-0238">DNA-binding</keyword>
<dbReference type="InParanoid" id="I3EG69"/>
<evidence type="ECO:0000256" key="3">
    <source>
        <dbReference type="ARBA" id="ARBA00022840"/>
    </source>
</evidence>
<dbReference type="SMART" id="SM00533">
    <property type="entry name" value="MUTSd"/>
    <property type="match status" value="1"/>
</dbReference>
<proteinExistence type="inferred from homology"/>
<dbReference type="PIRSF" id="PIRSF005813">
    <property type="entry name" value="MSH2"/>
    <property type="match status" value="1"/>
</dbReference>
<dbReference type="OMA" id="WIEVLNH"/>
<dbReference type="Pfam" id="PF05190">
    <property type="entry name" value="MutS_IV"/>
    <property type="match status" value="1"/>
</dbReference>
<accession>I3EG69</accession>
<evidence type="ECO:0000256" key="5">
    <source>
        <dbReference type="ARBA" id="ARBA00023204"/>
    </source>
</evidence>
<dbReference type="GO" id="GO:0140664">
    <property type="term" value="F:ATP-dependent DNA damage sensor activity"/>
    <property type="evidence" value="ECO:0007669"/>
    <property type="project" value="InterPro"/>
</dbReference>
<dbReference type="InterPro" id="IPR045076">
    <property type="entry name" value="MutS"/>
</dbReference>
<sequence>MVKVYLQEDAYIASGSSARIFGEILNERIENSIKMTRDTFYKAIPIIIHQYKETLQEYAEINGKEVKMREGSPGNWADYSEFLVGDKDIARIGSVILKKAQQLEIEIASVSTIDKEARIYSFGDNELFTNLAQLIHAENIQEVIYTDECLVKVFTALGIIHYKIQKKSTSTLELLEQHLTISTQGYSIKSSEMGSVLRMDDKAADSLLSGDIRIENEINCSTPQGKRLLQLFIRAPSTDKAEIIKKQQIVTELLEKNSELKKAVKSTPDTFTICKRSGVLTLQNIIKIHKFLCSIQQIEQCILEVKSLSHEKALIKDSLDYTQDLISEIEEAVCMKTKEIKENCTEQLVVLNRVRKEQEQEIYTKYTEVVTKKGLLISKCKLEKTPMHGYCVKMPRVEEGRLTTEIKLTTQKSGVLFTTDAIKLMNYKISDTECQIKAEHESILKTLTESFSICKGWIEVLNHTVAFLDVFTSLAEYAANNNLVCPEFSDGVYQVHQMYHPLLPSLYRKRLIRTNGIEEPIKNDLEIAEDKRVCVITGPNMGGKTTFLKTVGVISILAQIGSYVPAVYAHIPIFHQLFIRIGASDNPDKGISTFMAEMMDVSTILNQATEKSLVIIDELGRGTSDEDGYAIAASTVEYISRLKAMTLFATHFHELAHMPGIINKRVGSVEEENGLIMTYKIEDGFAKSSHGINTARRMGFPDEVLLMAEKALKSQEE</sequence>
<dbReference type="InterPro" id="IPR000432">
    <property type="entry name" value="DNA_mismatch_repair_MutS_C"/>
</dbReference>
<dbReference type="EMBL" id="GL870879">
    <property type="protein sequence ID" value="EIJ88216.1"/>
    <property type="molecule type" value="Genomic_DNA"/>
</dbReference>
<dbReference type="PROSITE" id="PS00486">
    <property type="entry name" value="DNA_MISMATCH_REPAIR_2"/>
    <property type="match status" value="1"/>
</dbReference>
<evidence type="ECO:0000256" key="4">
    <source>
        <dbReference type="ARBA" id="ARBA00023125"/>
    </source>
</evidence>
<dbReference type="Gene3D" id="1.10.1420.10">
    <property type="match status" value="2"/>
</dbReference>
<keyword evidence="2" id="KW-0547">Nucleotide-binding</keyword>
<dbReference type="AlphaFoldDB" id="I3EG69"/>
<dbReference type="Gene3D" id="3.40.50.300">
    <property type="entry name" value="P-loop containing nucleotide triphosphate hydrolases"/>
    <property type="match status" value="1"/>
</dbReference>
<dbReference type="SUPFAM" id="SSF52540">
    <property type="entry name" value="P-loop containing nucleoside triphosphate hydrolases"/>
    <property type="match status" value="1"/>
</dbReference>
<evidence type="ECO:0000256" key="1">
    <source>
        <dbReference type="ARBA" id="ARBA00006271"/>
    </source>
</evidence>
<feature type="domain" description="DNA mismatch repair proteins mutS family" evidence="6">
    <location>
        <begin position="612"/>
        <end position="628"/>
    </location>
</feature>
<dbReference type="InterPro" id="IPR036187">
    <property type="entry name" value="DNA_mismatch_repair_MutS_sf"/>
</dbReference>
<dbReference type="HOGENOM" id="CLU_002472_10_1_1"/>
<keyword evidence="5" id="KW-0227">DNA damage</keyword>
<evidence type="ECO:0000256" key="2">
    <source>
        <dbReference type="ARBA" id="ARBA00022741"/>
    </source>
</evidence>
<dbReference type="STRING" id="935791.I3EG69"/>
<keyword evidence="8" id="KW-1185">Reference proteome</keyword>
<dbReference type="FunCoup" id="I3EG69">
    <property type="interactions" value="266"/>
</dbReference>
<reference evidence="7" key="1">
    <citation type="submission" date="2011-01" db="EMBL/GenBank/DDBJ databases">
        <title>The Genome Sequence of Nematocida parisii strain ERTm3.</title>
        <authorList>
            <consortium name="The Broad Institute Genome Sequencing Platform"/>
            <consortium name="The Broad Institute Genome Sequencing Center for Infectious Disease"/>
            <person name="Cuomo C."/>
            <person name="Troemel E."/>
            <person name="Young S.K."/>
            <person name="Zeng Q."/>
            <person name="Gargeya S."/>
            <person name="Fitzgerald M."/>
            <person name="Haas B."/>
            <person name="Abouelleil A."/>
            <person name="Alvarado L."/>
            <person name="Arachchi H.M."/>
            <person name="Berlin A."/>
            <person name="Chapman S.B."/>
            <person name="Gearin G."/>
            <person name="Goldberg J."/>
            <person name="Griggs A."/>
            <person name="Gujja S."/>
            <person name="Hansen M."/>
            <person name="Heiman D."/>
            <person name="Howarth C."/>
            <person name="Larimer J."/>
            <person name="Lui A."/>
            <person name="MacDonald P.J.P."/>
            <person name="McCowen C."/>
            <person name="Montmayeur A."/>
            <person name="Murphy C."/>
            <person name="Neiman D."/>
            <person name="Pearson M."/>
            <person name="Priest M."/>
            <person name="Roberts A."/>
            <person name="Saif S."/>
            <person name="Shea T."/>
            <person name="Sisk P."/>
            <person name="Stolte C."/>
            <person name="Sykes S."/>
            <person name="Wortman J."/>
            <person name="Nusbaum C."/>
            <person name="Birren B."/>
        </authorList>
    </citation>
    <scope>NUCLEOTIDE SEQUENCE</scope>
    <source>
        <strain evidence="7">ERTm3</strain>
    </source>
</reference>
<dbReference type="PANTHER" id="PTHR11361:SF34">
    <property type="entry name" value="DNA MISMATCH REPAIR PROTEIN MSH1, MITOCHONDRIAL"/>
    <property type="match status" value="1"/>
</dbReference>
<dbReference type="InterPro" id="IPR011184">
    <property type="entry name" value="DNA_mismatch_repair_Msh2"/>
</dbReference>
<dbReference type="OrthoDB" id="295033at2759"/>
<dbReference type="PANTHER" id="PTHR11361">
    <property type="entry name" value="DNA MISMATCH REPAIR PROTEIN MUTS FAMILY MEMBER"/>
    <property type="match status" value="1"/>
</dbReference>
<comment type="similarity">
    <text evidence="1">Belongs to the DNA mismatch repair MutS family.</text>
</comment>
<dbReference type="InterPro" id="IPR007861">
    <property type="entry name" value="DNA_mismatch_repair_MutS_clamp"/>
</dbReference>
<dbReference type="Pfam" id="PF00488">
    <property type="entry name" value="MutS_V"/>
    <property type="match status" value="1"/>
</dbReference>
<organism evidence="7 8">
    <name type="scientific">Nematocida parisii (strain ERTm3)</name>
    <name type="common">Nematode killer fungus</name>
    <dbReference type="NCBI Taxonomy" id="935791"/>
    <lineage>
        <taxon>Eukaryota</taxon>
        <taxon>Fungi</taxon>
        <taxon>Fungi incertae sedis</taxon>
        <taxon>Microsporidia</taxon>
        <taxon>Nematocida</taxon>
    </lineage>
</organism>
<dbReference type="GO" id="GO:0006298">
    <property type="term" value="P:mismatch repair"/>
    <property type="evidence" value="ECO:0007669"/>
    <property type="project" value="InterPro"/>
</dbReference>
<dbReference type="InterPro" id="IPR007696">
    <property type="entry name" value="DNA_mismatch_repair_MutS_core"/>
</dbReference>
<dbReference type="Pfam" id="PF05192">
    <property type="entry name" value="MutS_III"/>
    <property type="match status" value="1"/>
</dbReference>